<organism evidence="2">
    <name type="scientific">Panicum hallii</name>
    <dbReference type="NCBI Taxonomy" id="206008"/>
    <lineage>
        <taxon>Eukaryota</taxon>
        <taxon>Viridiplantae</taxon>
        <taxon>Streptophyta</taxon>
        <taxon>Embryophyta</taxon>
        <taxon>Tracheophyta</taxon>
        <taxon>Spermatophyta</taxon>
        <taxon>Magnoliopsida</taxon>
        <taxon>Liliopsida</taxon>
        <taxon>Poales</taxon>
        <taxon>Poaceae</taxon>
        <taxon>PACMAD clade</taxon>
        <taxon>Panicoideae</taxon>
        <taxon>Panicodae</taxon>
        <taxon>Paniceae</taxon>
        <taxon>Panicinae</taxon>
        <taxon>Panicum</taxon>
        <taxon>Panicum sect. Panicum</taxon>
    </lineage>
</organism>
<dbReference type="PANTHER" id="PTHR46235">
    <property type="entry name" value="PHD FINGER-CONTAINING PROTEIN DDB_G0268158"/>
    <property type="match status" value="1"/>
</dbReference>
<feature type="domain" description="Histone-lysine N-methyltransferase NSD-like PHD zinc finger" evidence="1">
    <location>
        <begin position="80"/>
        <end position="127"/>
    </location>
</feature>
<dbReference type="Proteomes" id="UP000243499">
    <property type="component" value="Chromosome 6"/>
</dbReference>
<proteinExistence type="predicted"/>
<sequence length="156" mass="17104">MEGGGESPNGVVLDPVRYAGGEGFYNRNPSSTTSCEGPCLRSYHGTRVAGHPSGCRSLGFTTAEVQAMRHFLCWSCTNRQHRCAVCGARGSSSELNAQVFRCDHDTCGRFCHPMCISTQLHPGDPAEAARCRIRVAIGRPFWCRGPHRPRPLVFHD</sequence>
<dbReference type="PANTHER" id="PTHR46235:SF3">
    <property type="entry name" value="PHD FINGER-CONTAINING PROTEIN DDB_G0268158"/>
    <property type="match status" value="1"/>
</dbReference>
<accession>A0A2T8IG86</accession>
<dbReference type="InterPro" id="IPR055198">
    <property type="entry name" value="NSD_PHD"/>
</dbReference>
<dbReference type="AlphaFoldDB" id="A0A2T8IG86"/>
<evidence type="ECO:0000259" key="1">
    <source>
        <dbReference type="Pfam" id="PF22908"/>
    </source>
</evidence>
<gene>
    <name evidence="2" type="ORF">PAHAL_6G141800</name>
</gene>
<protein>
    <recommendedName>
        <fullName evidence="1">Histone-lysine N-methyltransferase NSD-like PHD zinc finger domain-containing protein</fullName>
    </recommendedName>
</protein>
<evidence type="ECO:0000313" key="2">
    <source>
        <dbReference type="EMBL" id="PVH36682.1"/>
    </source>
</evidence>
<name>A0A2T8IG86_9POAL</name>
<dbReference type="EMBL" id="CM008051">
    <property type="protein sequence ID" value="PVH36682.1"/>
    <property type="molecule type" value="Genomic_DNA"/>
</dbReference>
<reference evidence="2" key="1">
    <citation type="submission" date="2018-04" db="EMBL/GenBank/DDBJ databases">
        <title>WGS assembly of Panicum hallii.</title>
        <authorList>
            <person name="Lovell J."/>
            <person name="Jenkins J."/>
            <person name="Lowry D."/>
            <person name="Mamidi S."/>
            <person name="Sreedasyam A."/>
            <person name="Weng X."/>
            <person name="Barry K."/>
            <person name="Bonette J."/>
            <person name="Campitelli B."/>
            <person name="Daum C."/>
            <person name="Gordon S."/>
            <person name="Gould B."/>
            <person name="Lipzen A."/>
            <person name="Macqueen A."/>
            <person name="Palacio-Mejia J."/>
            <person name="Plott C."/>
            <person name="Shakirov E."/>
            <person name="Shu S."/>
            <person name="Yoshinaga Y."/>
            <person name="Zane M."/>
            <person name="Rokhsar D."/>
            <person name="Grimwood J."/>
            <person name="Schmutz J."/>
            <person name="Juenger T."/>
        </authorList>
    </citation>
    <scope>NUCLEOTIDE SEQUENCE [LARGE SCALE GENOMIC DNA]</scope>
    <source>
        <strain evidence="2">FIL2</strain>
    </source>
</reference>
<dbReference type="Pfam" id="PF22908">
    <property type="entry name" value="PHD_NSD"/>
    <property type="match status" value="1"/>
</dbReference>
<dbReference type="Gramene" id="PVH36682">
    <property type="protein sequence ID" value="PVH36682"/>
    <property type="gene ID" value="PAHAL_6G141800"/>
</dbReference>